<gene>
    <name evidence="1" type="ORF">BO94DRAFT_215126</name>
</gene>
<dbReference type="GeneID" id="37108325"/>
<dbReference type="Proteomes" id="UP000246702">
    <property type="component" value="Unassembled WGS sequence"/>
</dbReference>
<comment type="caution">
    <text evidence="1">The sequence shown here is derived from an EMBL/GenBank/DDBJ whole genome shotgun (WGS) entry which is preliminary data.</text>
</comment>
<accession>A0A317X8M4</accession>
<evidence type="ECO:0000313" key="2">
    <source>
        <dbReference type="Proteomes" id="UP000246702"/>
    </source>
</evidence>
<organism evidence="1 2">
    <name type="scientific">Aspergillus sclerotioniger CBS 115572</name>
    <dbReference type="NCBI Taxonomy" id="1450535"/>
    <lineage>
        <taxon>Eukaryota</taxon>
        <taxon>Fungi</taxon>
        <taxon>Dikarya</taxon>
        <taxon>Ascomycota</taxon>
        <taxon>Pezizomycotina</taxon>
        <taxon>Eurotiomycetes</taxon>
        <taxon>Eurotiomycetidae</taxon>
        <taxon>Eurotiales</taxon>
        <taxon>Aspergillaceae</taxon>
        <taxon>Aspergillus</taxon>
        <taxon>Aspergillus subgen. Circumdati</taxon>
    </lineage>
</organism>
<evidence type="ECO:0000313" key="1">
    <source>
        <dbReference type="EMBL" id="PWY94954.1"/>
    </source>
</evidence>
<dbReference type="EMBL" id="MSFK01000003">
    <property type="protein sequence ID" value="PWY94954.1"/>
    <property type="molecule type" value="Genomic_DNA"/>
</dbReference>
<keyword evidence="2" id="KW-1185">Reference proteome</keyword>
<dbReference type="AlphaFoldDB" id="A0A317X8M4"/>
<dbReference type="RefSeq" id="XP_025471715.1">
    <property type="nucleotide sequence ID" value="XM_025606182.1"/>
</dbReference>
<name>A0A317X8M4_9EURO</name>
<proteinExistence type="predicted"/>
<protein>
    <submittedName>
        <fullName evidence="1">Uncharacterized protein</fullName>
    </submittedName>
</protein>
<sequence>MIKLRPQSKVHASYRLTASHTPEETRPFRPVLCAISRAGRACAQMDKGISLLDSISVIWHLHLGRRTYTGLSVGSWCHDQWRLVGPPDPRRGLRITLIAAPGHSSVDFRSQTSSQFTVPRIFWCDSRCTQTRLGPAGLTRIGMASATVGFVAHGIGPHRRYRSADSPTHRRLGFRKSFFSSQTLSPFPTRKMQASLLYEWYSARIFPVIPGHSSSAISPLLG</sequence>
<reference evidence="1 2" key="1">
    <citation type="submission" date="2016-12" db="EMBL/GenBank/DDBJ databases">
        <title>The genomes of Aspergillus section Nigri reveals drivers in fungal speciation.</title>
        <authorList>
            <consortium name="DOE Joint Genome Institute"/>
            <person name="Vesth T.C."/>
            <person name="Nybo J."/>
            <person name="Theobald S."/>
            <person name="Brandl J."/>
            <person name="Frisvad J.C."/>
            <person name="Nielsen K.F."/>
            <person name="Lyhne E.K."/>
            <person name="Kogle M.E."/>
            <person name="Kuo A."/>
            <person name="Riley R."/>
            <person name="Clum A."/>
            <person name="Nolan M."/>
            <person name="Lipzen A."/>
            <person name="Salamov A."/>
            <person name="Henrissat B."/>
            <person name="Wiebenga A."/>
            <person name="De Vries R.P."/>
            <person name="Grigoriev I.V."/>
            <person name="Mortensen U.H."/>
            <person name="Andersen M.R."/>
            <person name="Baker S.E."/>
        </authorList>
    </citation>
    <scope>NUCLEOTIDE SEQUENCE [LARGE SCALE GENOMIC DNA]</scope>
    <source>
        <strain evidence="1 2">CBS 115572</strain>
    </source>
</reference>